<evidence type="ECO:0000256" key="1">
    <source>
        <dbReference type="ARBA" id="ARBA00004651"/>
    </source>
</evidence>
<keyword evidence="4 6" id="KW-1133">Transmembrane helix</keyword>
<name>A0A1I7APV5_9ACTN</name>
<gene>
    <name evidence="8" type="ORF">SAMN05660657_02941</name>
</gene>
<comment type="subcellular location">
    <subcellularLocation>
        <location evidence="1">Cell membrane</location>
        <topology evidence="1">Multi-pass membrane protein</topology>
    </subcellularLocation>
</comment>
<evidence type="ECO:0000256" key="2">
    <source>
        <dbReference type="ARBA" id="ARBA00022475"/>
    </source>
</evidence>
<evidence type="ECO:0000313" key="9">
    <source>
        <dbReference type="Proteomes" id="UP000199546"/>
    </source>
</evidence>
<dbReference type="EMBL" id="FPBA01000010">
    <property type="protein sequence ID" value="SFT76926.1"/>
    <property type="molecule type" value="Genomic_DNA"/>
</dbReference>
<reference evidence="9" key="1">
    <citation type="submission" date="2016-10" db="EMBL/GenBank/DDBJ databases">
        <authorList>
            <person name="Varghese N."/>
            <person name="Submissions S."/>
        </authorList>
    </citation>
    <scope>NUCLEOTIDE SEQUENCE [LARGE SCALE GENOMIC DNA]</scope>
    <source>
        <strain evidence="9">DSM 46136</strain>
    </source>
</reference>
<dbReference type="PANTHER" id="PTHR40077">
    <property type="entry name" value="MEMBRANE PROTEIN-RELATED"/>
    <property type="match status" value="1"/>
</dbReference>
<evidence type="ECO:0000256" key="4">
    <source>
        <dbReference type="ARBA" id="ARBA00022989"/>
    </source>
</evidence>
<dbReference type="AlphaFoldDB" id="A0A1I7APV5"/>
<feature type="transmembrane region" description="Helical" evidence="6">
    <location>
        <begin position="78"/>
        <end position="95"/>
    </location>
</feature>
<dbReference type="InterPro" id="IPR023845">
    <property type="entry name" value="DUF3817_TM"/>
</dbReference>
<feature type="transmembrane region" description="Helical" evidence="6">
    <location>
        <begin position="20"/>
        <end position="41"/>
    </location>
</feature>
<dbReference type="GO" id="GO:0005886">
    <property type="term" value="C:plasma membrane"/>
    <property type="evidence" value="ECO:0007669"/>
    <property type="project" value="UniProtKB-SubCell"/>
</dbReference>
<evidence type="ECO:0000256" key="3">
    <source>
        <dbReference type="ARBA" id="ARBA00022692"/>
    </source>
</evidence>
<accession>A0A1I7APV5</accession>
<dbReference type="NCBIfam" id="TIGR03954">
    <property type="entry name" value="integ_memb_HG"/>
    <property type="match status" value="1"/>
</dbReference>
<dbReference type="Proteomes" id="UP000199546">
    <property type="component" value="Unassembled WGS sequence"/>
</dbReference>
<evidence type="ECO:0000313" key="8">
    <source>
        <dbReference type="EMBL" id="SFT76926.1"/>
    </source>
</evidence>
<keyword evidence="2" id="KW-1003">Cell membrane</keyword>
<dbReference type="Pfam" id="PF12823">
    <property type="entry name" value="DUF3817"/>
    <property type="match status" value="1"/>
</dbReference>
<keyword evidence="9" id="KW-1185">Reference proteome</keyword>
<dbReference type="PANTHER" id="PTHR40077:SF2">
    <property type="entry name" value="MEMBRANE PROTEIN"/>
    <property type="match status" value="1"/>
</dbReference>
<organism evidence="8 9">
    <name type="scientific">Geodermatophilus amargosae</name>
    <dbReference type="NCBI Taxonomy" id="1296565"/>
    <lineage>
        <taxon>Bacteria</taxon>
        <taxon>Bacillati</taxon>
        <taxon>Actinomycetota</taxon>
        <taxon>Actinomycetes</taxon>
        <taxon>Geodermatophilales</taxon>
        <taxon>Geodermatophilaceae</taxon>
        <taxon>Geodermatophilus</taxon>
    </lineage>
</organism>
<evidence type="ECO:0000256" key="5">
    <source>
        <dbReference type="ARBA" id="ARBA00023136"/>
    </source>
</evidence>
<feature type="transmembrane region" description="Helical" evidence="6">
    <location>
        <begin position="47"/>
        <end position="66"/>
    </location>
</feature>
<sequence length="109" mass="11850">MRPATGRGVPAALTRYRVLAYVVGVMLLLLVLVAMPLKYLADVPGPVAVIGPAHGFLYAVYLLTAFDLALRARWSAKGTVLVLLAGTIPFLSFVAERWVTRRTRAGERV</sequence>
<keyword evidence="3 6" id="KW-0812">Transmembrane</keyword>
<evidence type="ECO:0000256" key="6">
    <source>
        <dbReference type="SAM" id="Phobius"/>
    </source>
</evidence>
<evidence type="ECO:0000259" key="7">
    <source>
        <dbReference type="Pfam" id="PF12823"/>
    </source>
</evidence>
<protein>
    <submittedName>
        <fullName evidence="8">Integral membrane protein</fullName>
    </submittedName>
</protein>
<proteinExistence type="predicted"/>
<dbReference type="STRING" id="1296565.SAMN05660657_02941"/>
<feature type="domain" description="DUF3817" evidence="7">
    <location>
        <begin position="13"/>
        <end position="101"/>
    </location>
</feature>
<keyword evidence="5 6" id="KW-0472">Membrane</keyword>